<reference evidence="1 2" key="1">
    <citation type="journal article" date="2018" name="Genome Biol. Evol.">
        <title>Multiple Roots of Fruiting Body Formation in Amoebozoa.</title>
        <authorList>
            <person name="Hillmann F."/>
            <person name="Forbes G."/>
            <person name="Novohradska S."/>
            <person name="Ferling I."/>
            <person name="Riege K."/>
            <person name="Groth M."/>
            <person name="Westermann M."/>
            <person name="Marz M."/>
            <person name="Spaller T."/>
            <person name="Winckler T."/>
            <person name="Schaap P."/>
            <person name="Glockner G."/>
        </authorList>
    </citation>
    <scope>NUCLEOTIDE SEQUENCE [LARGE SCALE GENOMIC DNA]</scope>
    <source>
        <strain evidence="1 2">Jena</strain>
    </source>
</reference>
<dbReference type="InParanoid" id="A0A2P6MX74"/>
<evidence type="ECO:0000313" key="1">
    <source>
        <dbReference type="EMBL" id="PRP76297.1"/>
    </source>
</evidence>
<dbReference type="OrthoDB" id="3017231at2759"/>
<name>A0A2P6MX74_9EUKA</name>
<dbReference type="EMBL" id="MDYQ01000337">
    <property type="protein sequence ID" value="PRP76297.1"/>
    <property type="molecule type" value="Genomic_DNA"/>
</dbReference>
<keyword evidence="2" id="KW-1185">Reference proteome</keyword>
<proteinExistence type="predicted"/>
<organism evidence="1 2">
    <name type="scientific">Planoprotostelium fungivorum</name>
    <dbReference type="NCBI Taxonomy" id="1890364"/>
    <lineage>
        <taxon>Eukaryota</taxon>
        <taxon>Amoebozoa</taxon>
        <taxon>Evosea</taxon>
        <taxon>Variosea</taxon>
        <taxon>Cavosteliida</taxon>
        <taxon>Cavosteliaceae</taxon>
        <taxon>Planoprotostelium</taxon>
    </lineage>
</organism>
<dbReference type="Proteomes" id="UP000241769">
    <property type="component" value="Unassembled WGS sequence"/>
</dbReference>
<evidence type="ECO:0000313" key="2">
    <source>
        <dbReference type="Proteomes" id="UP000241769"/>
    </source>
</evidence>
<comment type="caution">
    <text evidence="1">The sequence shown here is derived from an EMBL/GenBank/DDBJ whole genome shotgun (WGS) entry which is preliminary data.</text>
</comment>
<gene>
    <name evidence="1" type="ORF">PROFUN_07819</name>
</gene>
<accession>A0A2P6MX74</accession>
<dbReference type="AlphaFoldDB" id="A0A2P6MX74"/>
<protein>
    <submittedName>
        <fullName evidence="1">Uncharacterized protein</fullName>
    </submittedName>
</protein>
<sequence length="151" mass="17027">MLMMDEPTGMIHELLTEEDYPDNYVQMHHPDDYKMVDSPITPEKVLVQRGVAHTRLILRKYTSISFVCDTGAPGYLYLSKQAKDAIKSRIKEDDRANLFITAGKRNLSVNDSPAQHNSSNIVGLRALKIWGLDLSQGGHDSFEFHALPQSL</sequence>